<proteinExistence type="predicted"/>
<reference evidence="1" key="2">
    <citation type="journal article" date="2015" name="Fish Shellfish Immunol.">
        <title>Early steps in the European eel (Anguilla anguilla)-Vibrio vulnificus interaction in the gills: Role of the RtxA13 toxin.</title>
        <authorList>
            <person name="Callol A."/>
            <person name="Pajuelo D."/>
            <person name="Ebbesson L."/>
            <person name="Teles M."/>
            <person name="MacKenzie S."/>
            <person name="Amaro C."/>
        </authorList>
    </citation>
    <scope>NUCLEOTIDE SEQUENCE</scope>
</reference>
<evidence type="ECO:0000313" key="1">
    <source>
        <dbReference type="EMBL" id="JAH86525.1"/>
    </source>
</evidence>
<reference evidence="1" key="1">
    <citation type="submission" date="2014-11" db="EMBL/GenBank/DDBJ databases">
        <authorList>
            <person name="Amaro Gonzalez C."/>
        </authorList>
    </citation>
    <scope>NUCLEOTIDE SEQUENCE</scope>
</reference>
<organism evidence="1">
    <name type="scientific">Anguilla anguilla</name>
    <name type="common">European freshwater eel</name>
    <name type="synonym">Muraena anguilla</name>
    <dbReference type="NCBI Taxonomy" id="7936"/>
    <lineage>
        <taxon>Eukaryota</taxon>
        <taxon>Metazoa</taxon>
        <taxon>Chordata</taxon>
        <taxon>Craniata</taxon>
        <taxon>Vertebrata</taxon>
        <taxon>Euteleostomi</taxon>
        <taxon>Actinopterygii</taxon>
        <taxon>Neopterygii</taxon>
        <taxon>Teleostei</taxon>
        <taxon>Anguilliformes</taxon>
        <taxon>Anguillidae</taxon>
        <taxon>Anguilla</taxon>
    </lineage>
</organism>
<accession>A0A0E9WAB4</accession>
<dbReference type="AlphaFoldDB" id="A0A0E9WAB4"/>
<sequence>MLAYCIPDTCSHSEFSCNAQLTHTCTHAHRTLPLSVQVTRTHDYISKQ</sequence>
<protein>
    <submittedName>
        <fullName evidence="1">Uncharacterized protein</fullName>
    </submittedName>
</protein>
<dbReference type="EMBL" id="GBXM01022052">
    <property type="protein sequence ID" value="JAH86525.1"/>
    <property type="molecule type" value="Transcribed_RNA"/>
</dbReference>
<name>A0A0E9WAB4_ANGAN</name>